<dbReference type="InterPro" id="IPR023416">
    <property type="entry name" value="Transthyretin/HIU_hydrolase_d"/>
</dbReference>
<comment type="subunit">
    <text evidence="4 7">Homotetramer.</text>
</comment>
<organism evidence="10 11">
    <name type="scientific">Streptomyces nanshensis</name>
    <dbReference type="NCBI Taxonomy" id="518642"/>
    <lineage>
        <taxon>Bacteria</taxon>
        <taxon>Bacillati</taxon>
        <taxon>Actinomycetota</taxon>
        <taxon>Actinomycetes</taxon>
        <taxon>Kitasatosporales</taxon>
        <taxon>Streptomycetaceae</taxon>
        <taxon>Streptomyces</taxon>
    </lineage>
</organism>
<evidence type="ECO:0000256" key="4">
    <source>
        <dbReference type="ARBA" id="ARBA00011881"/>
    </source>
</evidence>
<evidence type="ECO:0000256" key="5">
    <source>
        <dbReference type="ARBA" id="ARBA00022631"/>
    </source>
</evidence>
<dbReference type="EMBL" id="LJGW01000720">
    <property type="protein sequence ID" value="OEV02570.1"/>
    <property type="molecule type" value="Genomic_DNA"/>
</dbReference>
<gene>
    <name evidence="10" type="ORF">AN218_33125</name>
</gene>
<evidence type="ECO:0000256" key="7">
    <source>
        <dbReference type="RuleBase" id="RU361270"/>
    </source>
</evidence>
<evidence type="ECO:0000256" key="2">
    <source>
        <dbReference type="ARBA" id="ARBA00002704"/>
    </source>
</evidence>
<dbReference type="PANTHER" id="PTHR10395">
    <property type="entry name" value="URICASE AND TRANSTHYRETIN-RELATED"/>
    <property type="match status" value="1"/>
</dbReference>
<dbReference type="Proteomes" id="UP000176005">
    <property type="component" value="Unassembled WGS sequence"/>
</dbReference>
<dbReference type="AlphaFoldDB" id="A0A1E7KF72"/>
<dbReference type="RefSeq" id="WP_070020730.1">
    <property type="nucleotide sequence ID" value="NZ_LJGW01000720.1"/>
</dbReference>
<sequence>MSSERAATTDPAAPPPAPVSVSTHILDTSAGRPAAGVGVELDVRTGGTAQWSSHAASATDADGRCKDLPALPRGTAHARLTFAVGPYHSEGPDEEGERGGFFPEVTVVFAVAPGEHYHVPLLLNPFGYSVYRGS</sequence>
<feature type="region of interest" description="Disordered" evidence="8">
    <location>
        <begin position="1"/>
        <end position="33"/>
    </location>
</feature>
<keyword evidence="6 7" id="KW-0378">Hydrolase</keyword>
<evidence type="ECO:0000313" key="11">
    <source>
        <dbReference type="Proteomes" id="UP000176005"/>
    </source>
</evidence>
<dbReference type="InterPro" id="IPR036817">
    <property type="entry name" value="Transthyretin/HIU_hydrolase_sf"/>
</dbReference>
<dbReference type="GO" id="GO:0006144">
    <property type="term" value="P:purine nucleobase metabolic process"/>
    <property type="evidence" value="ECO:0007669"/>
    <property type="project" value="UniProtKB-KW"/>
</dbReference>
<comment type="caution">
    <text evidence="10">The sequence shown here is derived from an EMBL/GenBank/DDBJ whole genome shotgun (WGS) entry which is preliminary data.</text>
</comment>
<evidence type="ECO:0000259" key="9">
    <source>
        <dbReference type="Pfam" id="PF00576"/>
    </source>
</evidence>
<comment type="similarity">
    <text evidence="3 7">Belongs to the transthyretin family. 5-hydroxyisourate hydrolase subfamily.</text>
</comment>
<name>A0A1E7KF72_9ACTN</name>
<protein>
    <recommendedName>
        <fullName evidence="7">5-hydroxyisourate hydrolase</fullName>
        <shortName evidence="7">HIU hydrolase</shortName>
        <shortName evidence="7">HIUHase</shortName>
        <ecNumber evidence="7">3.5.2.17</ecNumber>
    </recommendedName>
</protein>
<comment type="catalytic activity">
    <reaction evidence="1 7">
        <text>5-hydroxyisourate + H2O = 5-hydroxy-2-oxo-4-ureido-2,5-dihydro-1H-imidazole-5-carboxylate + H(+)</text>
        <dbReference type="Rhea" id="RHEA:23736"/>
        <dbReference type="ChEBI" id="CHEBI:15377"/>
        <dbReference type="ChEBI" id="CHEBI:15378"/>
        <dbReference type="ChEBI" id="CHEBI:18072"/>
        <dbReference type="ChEBI" id="CHEBI:58639"/>
        <dbReference type="EC" id="3.5.2.17"/>
    </reaction>
</comment>
<evidence type="ECO:0000256" key="8">
    <source>
        <dbReference type="SAM" id="MobiDB-lite"/>
    </source>
</evidence>
<evidence type="ECO:0000256" key="1">
    <source>
        <dbReference type="ARBA" id="ARBA00001043"/>
    </source>
</evidence>
<evidence type="ECO:0000313" key="10">
    <source>
        <dbReference type="EMBL" id="OEV02570.1"/>
    </source>
</evidence>
<dbReference type="InterPro" id="IPR023418">
    <property type="entry name" value="Thyroxine_BS"/>
</dbReference>
<dbReference type="GO" id="GO:0033971">
    <property type="term" value="F:hydroxyisourate hydrolase activity"/>
    <property type="evidence" value="ECO:0007669"/>
    <property type="project" value="UniProtKB-EC"/>
</dbReference>
<dbReference type="PANTHER" id="PTHR10395:SF7">
    <property type="entry name" value="5-HYDROXYISOURATE HYDROLASE"/>
    <property type="match status" value="1"/>
</dbReference>
<dbReference type="EC" id="3.5.2.17" evidence="7"/>
<dbReference type="NCBIfam" id="TIGR02962">
    <property type="entry name" value="hdxy_isourate"/>
    <property type="match status" value="1"/>
</dbReference>
<feature type="domain" description="Transthyretin/hydroxyisourate hydrolase" evidence="9">
    <location>
        <begin position="21"/>
        <end position="133"/>
    </location>
</feature>
<evidence type="ECO:0000256" key="6">
    <source>
        <dbReference type="ARBA" id="ARBA00022801"/>
    </source>
</evidence>
<dbReference type="Gene3D" id="2.60.40.180">
    <property type="entry name" value="Transthyretin/hydroxyisourate hydrolase domain"/>
    <property type="match status" value="1"/>
</dbReference>
<keyword evidence="11" id="KW-1185">Reference proteome</keyword>
<feature type="compositionally biased region" description="Low complexity" evidence="8">
    <location>
        <begin position="1"/>
        <end position="11"/>
    </location>
</feature>
<keyword evidence="5 7" id="KW-0659">Purine metabolism</keyword>
<comment type="function">
    <text evidence="2">Catalyzes the hydrolysis of 5-hydroxyisourate (HIU) to 2-oxo-4-hydroxy-4-carboxy-5-ureidoimidazoline (OHCU).</text>
</comment>
<reference evidence="10 11" key="1">
    <citation type="journal article" date="2016" name="Front. Microbiol.">
        <title>Comparative Genomics Analysis of Streptomyces Species Reveals Their Adaptation to the Marine Environment and Their Diversity at the Genomic Level.</title>
        <authorList>
            <person name="Tian X."/>
            <person name="Zhang Z."/>
            <person name="Yang T."/>
            <person name="Chen M."/>
            <person name="Li J."/>
            <person name="Chen F."/>
            <person name="Yang J."/>
            <person name="Li W."/>
            <person name="Zhang B."/>
            <person name="Zhang Z."/>
            <person name="Wu J."/>
            <person name="Zhang C."/>
            <person name="Long L."/>
            <person name="Xiao J."/>
        </authorList>
    </citation>
    <scope>NUCLEOTIDE SEQUENCE [LARGE SCALE GENOMIC DNA]</scope>
    <source>
        <strain evidence="10 11">SCSIO 10429</strain>
    </source>
</reference>
<accession>A0A1E7KF72</accession>
<dbReference type="PATRIC" id="fig|518642.10.peg.424"/>
<dbReference type="SUPFAM" id="SSF49472">
    <property type="entry name" value="Transthyretin (synonym: prealbumin)"/>
    <property type="match status" value="1"/>
</dbReference>
<proteinExistence type="inferred from homology"/>
<evidence type="ECO:0000256" key="3">
    <source>
        <dbReference type="ARBA" id="ARBA00009850"/>
    </source>
</evidence>
<dbReference type="InterPro" id="IPR014306">
    <property type="entry name" value="Hydroxyisourate_hydrolase"/>
</dbReference>
<dbReference type="Pfam" id="PF00576">
    <property type="entry name" value="Transthyretin"/>
    <property type="match status" value="1"/>
</dbReference>
<dbReference type="PROSITE" id="PS00768">
    <property type="entry name" value="TRANSTHYRETIN_1"/>
    <property type="match status" value="1"/>
</dbReference>